<dbReference type="EMBL" id="AP027079">
    <property type="protein sequence ID" value="BDU68799.1"/>
    <property type="molecule type" value="Genomic_DNA"/>
</dbReference>
<comment type="subcellular location">
    <subcellularLocation>
        <location evidence="8">Cytoplasm</location>
    </subcellularLocation>
</comment>
<feature type="binding site" evidence="8">
    <location>
        <position position="544"/>
    </location>
    <ligand>
        <name>substrate</name>
    </ligand>
</feature>
<evidence type="ECO:0000259" key="9">
    <source>
        <dbReference type="Pfam" id="PF00586"/>
    </source>
</evidence>
<feature type="binding site" evidence="8">
    <location>
        <position position="54"/>
    </location>
    <ligand>
        <name>ATP</name>
        <dbReference type="ChEBI" id="CHEBI:30616"/>
    </ligand>
</feature>
<evidence type="ECO:0000256" key="6">
    <source>
        <dbReference type="ARBA" id="ARBA00022840"/>
    </source>
</evidence>
<dbReference type="NCBIfam" id="TIGR01736">
    <property type="entry name" value="FGAM_synth_II"/>
    <property type="match status" value="1"/>
</dbReference>
<evidence type="ECO:0000256" key="4">
    <source>
        <dbReference type="ARBA" id="ARBA00022741"/>
    </source>
</evidence>
<keyword evidence="4 8" id="KW-0547">Nucleotide-binding</keyword>
<feature type="binding site" evidence="8">
    <location>
        <position position="118"/>
    </location>
    <ligand>
        <name>substrate</name>
    </ligand>
</feature>
<comment type="subunit">
    <text evidence="8">Monomer. Part of the FGAM synthase complex composed of 1 PurL, 1 PurQ and 2 PurS subunits.</text>
</comment>
<comment type="similarity">
    <text evidence="8">Belongs to the FGAMS family.</text>
</comment>
<feature type="active site" evidence="8">
    <location>
        <position position="51"/>
    </location>
</feature>
<feature type="binding site" evidence="8">
    <location>
        <position position="270"/>
    </location>
    <ligand>
        <name>Mg(2+)</name>
        <dbReference type="ChEBI" id="CHEBI:18420"/>
        <label>2</label>
    </ligand>
</feature>
<keyword evidence="5 8" id="KW-0658">Purine biosynthesis</keyword>
<keyword evidence="13" id="KW-1185">Reference proteome</keyword>
<dbReference type="Pfam" id="PF00586">
    <property type="entry name" value="AIRS"/>
    <property type="match status" value="2"/>
</dbReference>
<dbReference type="CDD" id="cd02204">
    <property type="entry name" value="PurL_repeat2"/>
    <property type="match status" value="1"/>
</dbReference>
<dbReference type="CDD" id="cd02203">
    <property type="entry name" value="PurL_repeat1"/>
    <property type="match status" value="1"/>
</dbReference>
<dbReference type="Gene3D" id="3.30.1330.10">
    <property type="entry name" value="PurM-like, N-terminal domain"/>
    <property type="match status" value="2"/>
</dbReference>
<dbReference type="Pfam" id="PF02769">
    <property type="entry name" value="AIRS_C"/>
    <property type="match status" value="2"/>
</dbReference>
<comment type="caution">
    <text evidence="8">Lacks conserved residue(s) required for the propagation of feature annotation.</text>
</comment>
<dbReference type="InterPro" id="IPR010074">
    <property type="entry name" value="PRibForGlyAmidine_synth_PurL"/>
</dbReference>
<accession>A0ABN6UVJ6</accession>
<dbReference type="InterPro" id="IPR036676">
    <property type="entry name" value="PurM-like_C_sf"/>
</dbReference>
<comment type="function">
    <text evidence="8">Part of the phosphoribosylformylglycinamidine synthase complex involved in the purines biosynthetic pathway. Catalyzes the ATP-dependent conversion of formylglycinamide ribonucleotide (FGAR) and glutamine to yield formylglycinamidine ribonucleotide (FGAM) and glutamate. The FGAM synthase complex is composed of three subunits. PurQ produces an ammonia molecule by converting glutamine to glutamate. PurL transfers the ammonia molecule to FGAR to form FGAM in an ATP-dependent manner. PurS interacts with PurQ and PurL and is thought to assist in the transfer of the ammonia molecule from PurQ to PurL.</text>
</comment>
<keyword evidence="1 8" id="KW-0963">Cytoplasm</keyword>
<organism evidence="12 13">
    <name type="scientific">Geothrix oryzae</name>
    <dbReference type="NCBI Taxonomy" id="2927975"/>
    <lineage>
        <taxon>Bacteria</taxon>
        <taxon>Pseudomonadati</taxon>
        <taxon>Acidobacteriota</taxon>
        <taxon>Holophagae</taxon>
        <taxon>Holophagales</taxon>
        <taxon>Holophagaceae</taxon>
        <taxon>Geothrix</taxon>
    </lineage>
</organism>
<feature type="binding site" evidence="8">
    <location>
        <position position="242"/>
    </location>
    <ligand>
        <name>substrate</name>
    </ligand>
</feature>
<proteinExistence type="inferred from homology"/>
<keyword evidence="6 8" id="KW-0067">ATP-binding</keyword>
<evidence type="ECO:0000256" key="3">
    <source>
        <dbReference type="ARBA" id="ARBA00022723"/>
    </source>
</evidence>
<evidence type="ECO:0000256" key="2">
    <source>
        <dbReference type="ARBA" id="ARBA00022598"/>
    </source>
</evidence>
<feature type="active site" description="Proton acceptor" evidence="8">
    <location>
        <position position="97"/>
    </location>
</feature>
<name>A0ABN6UVJ6_9BACT</name>
<keyword evidence="3 8" id="KW-0479">Metal-binding</keyword>
<dbReference type="InterPro" id="IPR010918">
    <property type="entry name" value="PurM-like_C_dom"/>
</dbReference>
<protein>
    <recommendedName>
        <fullName evidence="8">Phosphoribosylformylglycinamidine synthase subunit PurL</fullName>
        <shortName evidence="8">FGAM synthase</shortName>
        <ecNumber evidence="8">6.3.5.3</ecNumber>
    </recommendedName>
    <alternativeName>
        <fullName evidence="8">Formylglycinamide ribonucleotide amidotransferase subunit II</fullName>
        <shortName evidence="8">FGAR amidotransferase II</shortName>
        <shortName evidence="8">FGAR-AT II</shortName>
    </alternativeName>
    <alternativeName>
        <fullName evidence="8">Glutamine amidotransferase PurL</fullName>
    </alternativeName>
    <alternativeName>
        <fullName evidence="8">Phosphoribosylformylglycinamidine synthase subunit II</fullName>
    </alternativeName>
</protein>
<dbReference type="PANTHER" id="PTHR43555">
    <property type="entry name" value="PHOSPHORIBOSYLFORMYLGLYCINAMIDINE SYNTHASE SUBUNIT PURL"/>
    <property type="match status" value="1"/>
</dbReference>
<comment type="pathway">
    <text evidence="8">Purine metabolism; IMP biosynthesis via de novo pathway; 5-amino-1-(5-phospho-D-ribosyl)imidazole from N(2)-formyl-N(1)-(5-phospho-D-ribosyl)glycinamide: step 1/2.</text>
</comment>
<comment type="catalytic activity">
    <reaction evidence="8">
        <text>N(2)-formyl-N(1)-(5-phospho-beta-D-ribosyl)glycinamide + L-glutamine + ATP + H2O = 2-formamido-N(1)-(5-O-phospho-beta-D-ribosyl)acetamidine + L-glutamate + ADP + phosphate + H(+)</text>
        <dbReference type="Rhea" id="RHEA:17129"/>
        <dbReference type="ChEBI" id="CHEBI:15377"/>
        <dbReference type="ChEBI" id="CHEBI:15378"/>
        <dbReference type="ChEBI" id="CHEBI:29985"/>
        <dbReference type="ChEBI" id="CHEBI:30616"/>
        <dbReference type="ChEBI" id="CHEBI:43474"/>
        <dbReference type="ChEBI" id="CHEBI:58359"/>
        <dbReference type="ChEBI" id="CHEBI:147286"/>
        <dbReference type="ChEBI" id="CHEBI:147287"/>
        <dbReference type="ChEBI" id="CHEBI:456216"/>
        <dbReference type="EC" id="6.3.5.3"/>
    </reaction>
</comment>
<feature type="domain" description="PurM-like C-terminal" evidence="10">
    <location>
        <begin position="204"/>
        <end position="356"/>
    </location>
</feature>
<dbReference type="SUPFAM" id="SSF55326">
    <property type="entry name" value="PurM N-terminal domain-like"/>
    <property type="match status" value="2"/>
</dbReference>
<evidence type="ECO:0000256" key="8">
    <source>
        <dbReference type="HAMAP-Rule" id="MF_00420"/>
    </source>
</evidence>
<evidence type="ECO:0000313" key="13">
    <source>
        <dbReference type="Proteomes" id="UP001242010"/>
    </source>
</evidence>
<dbReference type="RefSeq" id="WP_286355435.1">
    <property type="nucleotide sequence ID" value="NZ_AP027079.1"/>
</dbReference>
<dbReference type="PIRSF" id="PIRSF001587">
    <property type="entry name" value="FGAM_synthase_II"/>
    <property type="match status" value="1"/>
</dbReference>
<feature type="binding site" evidence="8">
    <location>
        <position position="119"/>
    </location>
    <ligand>
        <name>Mg(2+)</name>
        <dbReference type="ChEBI" id="CHEBI:18420"/>
        <label>2</label>
    </ligand>
</feature>
<evidence type="ECO:0000256" key="5">
    <source>
        <dbReference type="ARBA" id="ARBA00022755"/>
    </source>
</evidence>
<dbReference type="Proteomes" id="UP001242010">
    <property type="component" value="Chromosome"/>
</dbReference>
<feature type="binding site" evidence="8">
    <location>
        <position position="93"/>
    </location>
    <ligand>
        <name>ATP</name>
        <dbReference type="ChEBI" id="CHEBI:30616"/>
    </ligand>
</feature>
<feature type="domain" description="PurM-like N-terminal" evidence="9">
    <location>
        <begin position="76"/>
        <end position="190"/>
    </location>
</feature>
<feature type="binding site" evidence="8">
    <location>
        <position position="95"/>
    </location>
    <ligand>
        <name>Mg(2+)</name>
        <dbReference type="ChEBI" id="CHEBI:18420"/>
        <label>1</label>
    </ligand>
</feature>
<feature type="binding site" evidence="8">
    <location>
        <position position="542"/>
    </location>
    <ligand>
        <name>Mg(2+)</name>
        <dbReference type="ChEBI" id="CHEBI:18420"/>
        <label>1</label>
    </ligand>
</feature>
<dbReference type="Gene3D" id="3.90.650.10">
    <property type="entry name" value="PurM-like C-terminal domain"/>
    <property type="match status" value="2"/>
</dbReference>
<feature type="binding site" evidence="8">
    <location>
        <begin position="314"/>
        <end position="316"/>
    </location>
    <ligand>
        <name>substrate</name>
    </ligand>
</feature>
<dbReference type="InterPro" id="IPR036921">
    <property type="entry name" value="PurM-like_N_sf"/>
</dbReference>
<feature type="domain" description="Phosphoribosylformylglycinamidine synthase linker" evidence="11">
    <location>
        <begin position="11"/>
        <end position="55"/>
    </location>
</feature>
<evidence type="ECO:0000256" key="1">
    <source>
        <dbReference type="ARBA" id="ARBA00022490"/>
    </source>
</evidence>
<evidence type="ECO:0000259" key="10">
    <source>
        <dbReference type="Pfam" id="PF02769"/>
    </source>
</evidence>
<gene>
    <name evidence="8 12" type="primary">purL</name>
    <name evidence="12" type="ORF">GETHOR_09000</name>
</gene>
<feature type="domain" description="PurM-like C-terminal" evidence="10">
    <location>
        <begin position="599"/>
        <end position="738"/>
    </location>
</feature>
<keyword evidence="7 8" id="KW-0460">Magnesium</keyword>
<evidence type="ECO:0000259" key="11">
    <source>
        <dbReference type="Pfam" id="PF18072"/>
    </source>
</evidence>
<dbReference type="EC" id="6.3.5.3" evidence="8"/>
<dbReference type="SUPFAM" id="SSF56042">
    <property type="entry name" value="PurM C-terminal domain-like"/>
    <property type="match status" value="2"/>
</dbReference>
<sequence>MSAAHEPAVTESLALELGLSKDEWQVLLRLLDGRLPTYPELGVFSAMWSEHCSYKSSRVHLKNLPTEGPRVLQGPGENAGVVDIGDGWAVAFKMESHNHPSFIEPYQGAATGVGGILRDVFTMGARPLANLNSLRFGEIDAPRMKGLVKGVAAGISGYGNCMGIPMLGGDAAFDASYNGNILVNAFTLGVLRSDKIFKGFASGIGNKMMYIGSKTGRDGIHGASMASAEFGEGSEEKRPTVQVGDPFTEKLLLEACLEIFQTDWVIGIQDMGAAGLTSSSFEMASRAGTGLEIRLDQVPMREEGMTPFELMLSESQERMLLVARPGCEEKIVAVLHKWGLDACVVGEVTDSGRFIGSWHGEPVINLPIQPLVDAAPKYDRPRQRPGYLDAVNAAPLPTDLKPAEVERTLRQLLQAPTVASKRWIFEQYDGTVRSNTLLGMGRGDAGIIRVKDETGQDTGKAVAMSSDCNSRFCYLDPFWGAAHAVAEACRNLACVGAEPIGLTDCLNYGNPEKPENMWTFEQGCLGIRQACLALDVPIVSGNVSLYNDTEGQSIFPTPMIAAVGLVEDCAGPVAVDAPDATALSKVGNRICGSAFRAAHDGIFLLGETREELGGSEYLKLRTGKVQGACPELRLDEELRLQACVREGVRLGLIRSAHDTSEGGLLVTALESAFGADEGEGMGCQLMLTKGALRLDSLLFGETAGRIVVSVAAEGEGSLATLCATHRVPFAKIGTTGGARITLAVDGQPLLDADAADLKAVHGEALEKSLA</sequence>
<keyword evidence="2 8" id="KW-0436">Ligase</keyword>
<feature type="binding site" evidence="8">
    <location>
        <begin position="96"/>
        <end position="99"/>
    </location>
    <ligand>
        <name>substrate</name>
    </ligand>
</feature>
<dbReference type="HAMAP" id="MF_00420">
    <property type="entry name" value="PurL_2"/>
    <property type="match status" value="1"/>
</dbReference>
<dbReference type="Pfam" id="PF18072">
    <property type="entry name" value="FGAR-AT_linker"/>
    <property type="match status" value="1"/>
</dbReference>
<evidence type="ECO:0000256" key="7">
    <source>
        <dbReference type="ARBA" id="ARBA00022842"/>
    </source>
</evidence>
<feature type="binding site" evidence="8">
    <location>
        <position position="541"/>
    </location>
    <ligand>
        <name>ATP</name>
        <dbReference type="ChEBI" id="CHEBI:30616"/>
    </ligand>
</feature>
<evidence type="ECO:0000313" key="12">
    <source>
        <dbReference type="EMBL" id="BDU68799.1"/>
    </source>
</evidence>
<dbReference type="NCBIfam" id="NF002290">
    <property type="entry name" value="PRK01213.1"/>
    <property type="match status" value="1"/>
</dbReference>
<dbReference type="PANTHER" id="PTHR43555:SF1">
    <property type="entry name" value="PHOSPHORIBOSYLFORMYLGLYCINAMIDINE SYNTHASE SUBUNIT PURL"/>
    <property type="match status" value="1"/>
</dbReference>
<reference evidence="13" key="1">
    <citation type="journal article" date="2023" name="Int. J. Syst. Evol. Microbiol.">
        <title>Mesoterricola silvestris gen. nov., sp. nov., Mesoterricola sediminis sp. nov., Geothrix oryzae sp. nov., Geothrix edaphica sp. nov., Geothrix rubra sp. nov., and Geothrix limicola sp. nov., six novel members of Acidobacteriota isolated from soils.</title>
        <authorList>
            <person name="Itoh H."/>
            <person name="Sugisawa Y."/>
            <person name="Mise K."/>
            <person name="Xu Z."/>
            <person name="Kuniyasu M."/>
            <person name="Ushijima N."/>
            <person name="Kawano K."/>
            <person name="Kobayashi E."/>
            <person name="Shiratori Y."/>
            <person name="Masuda Y."/>
            <person name="Senoo K."/>
        </authorList>
    </citation>
    <scope>NUCLEOTIDE SEQUENCE [LARGE SCALE GENOMIC DNA]</scope>
    <source>
        <strain evidence="13">Red222</strain>
    </source>
</reference>
<feature type="binding site" evidence="8">
    <location>
        <position position="504"/>
    </location>
    <ligand>
        <name>ATP</name>
        <dbReference type="ChEBI" id="CHEBI:30616"/>
    </ligand>
</feature>
<dbReference type="InterPro" id="IPR016188">
    <property type="entry name" value="PurM-like_N"/>
</dbReference>
<feature type="domain" description="PurM-like N-terminal" evidence="9">
    <location>
        <begin position="444"/>
        <end position="566"/>
    </location>
</feature>
<dbReference type="InterPro" id="IPR041609">
    <property type="entry name" value="PurL_linker"/>
</dbReference>